<proteinExistence type="predicted"/>
<accession>A0ABX0M671</accession>
<evidence type="ECO:0000313" key="1">
    <source>
        <dbReference type="EMBL" id="NHZ41799.1"/>
    </source>
</evidence>
<sequence length="128" mass="13312">MPAFRAVQDVDAVNASLALVHSTDGMRRCGQEDDARSPTIDHHLDIAALTAGGGVDRQRTPGSAKRKLPSACATVLPMRAMRGSSARTGGSGQARPQASISATASALRLMTYFISFFTSGSMASAQMA</sequence>
<evidence type="ECO:0000313" key="2">
    <source>
        <dbReference type="Proteomes" id="UP000819052"/>
    </source>
</evidence>
<comment type="caution">
    <text evidence="1">The sequence shown here is derived from an EMBL/GenBank/DDBJ whole genome shotgun (WGS) entry which is preliminary data.</text>
</comment>
<keyword evidence="2" id="KW-1185">Reference proteome</keyword>
<gene>
    <name evidence="1" type="ORF">F1609_16750</name>
</gene>
<dbReference type="EMBL" id="VVIW01000009">
    <property type="protein sequence ID" value="NHZ41799.1"/>
    <property type="molecule type" value="Genomic_DNA"/>
</dbReference>
<reference evidence="1 2" key="1">
    <citation type="submission" date="2019-09" db="EMBL/GenBank/DDBJ databases">
        <title>Taxonomy of Antarctic Massilia spp.: description of Massilia rubra sp. nov., Massilia aquatica sp. nov., Massilia mucilaginosa sp. nov., Massilia frigida sp. nov. isolated from streams, lakes and regoliths.</title>
        <authorList>
            <person name="Holochova P."/>
            <person name="Sedlacek I."/>
            <person name="Kralova S."/>
            <person name="Maslanova I."/>
            <person name="Busse H.-J."/>
            <person name="Stankova E."/>
            <person name="Vrbovska V."/>
            <person name="Kovarovic V."/>
            <person name="Bartak M."/>
            <person name="Svec P."/>
            <person name="Pantucek R."/>
        </authorList>
    </citation>
    <scope>NUCLEOTIDE SEQUENCE [LARGE SCALE GENOMIC DNA]</scope>
    <source>
        <strain evidence="1 2">CCM 8693</strain>
    </source>
</reference>
<protein>
    <submittedName>
        <fullName evidence="1">Uncharacterized protein</fullName>
    </submittedName>
</protein>
<dbReference type="Proteomes" id="UP000819052">
    <property type="component" value="Unassembled WGS sequence"/>
</dbReference>
<name>A0ABX0M671_9BURK</name>
<organism evidence="1 2">
    <name type="scientific">Massilia aquatica</name>
    <dbReference type="NCBI Taxonomy" id="2609000"/>
    <lineage>
        <taxon>Bacteria</taxon>
        <taxon>Pseudomonadati</taxon>
        <taxon>Pseudomonadota</taxon>
        <taxon>Betaproteobacteria</taxon>
        <taxon>Burkholderiales</taxon>
        <taxon>Oxalobacteraceae</taxon>
        <taxon>Telluria group</taxon>
        <taxon>Massilia</taxon>
    </lineage>
</organism>
<dbReference type="RefSeq" id="WP_167077565.1">
    <property type="nucleotide sequence ID" value="NZ_VVIW01000009.1"/>
</dbReference>